<evidence type="ECO:0000313" key="2">
    <source>
        <dbReference type="EMBL" id="OAQ85769.1"/>
    </source>
</evidence>
<comment type="caution">
    <text evidence="1">The sequence shown here is derived from an EMBL/GenBank/DDBJ whole genome shotgun (WGS) entry which is preliminary data.</text>
</comment>
<reference evidence="1 3" key="1">
    <citation type="submission" date="2016-01" db="EMBL/GenBank/DDBJ databases">
        <title>Biosynthesis of antibiotic leucinostatins and their inhibition on Phytophthora in bio-control Purpureocillium lilacinum.</title>
        <authorList>
            <person name="Wang G."/>
            <person name="Liu Z."/>
            <person name="Lin R."/>
            <person name="Li E."/>
            <person name="Mao Z."/>
            <person name="Ling J."/>
            <person name="Yin W."/>
            <person name="Xie B."/>
        </authorList>
    </citation>
    <scope>NUCLEOTIDE SEQUENCE [LARGE SCALE GENOMIC DNA]</scope>
    <source>
        <strain evidence="1">PLBJ-1</strain>
        <strain evidence="2">PLFJ-1</strain>
    </source>
</reference>
<protein>
    <submittedName>
        <fullName evidence="1">Uncharacterized protein</fullName>
    </submittedName>
</protein>
<organism evidence="1 3">
    <name type="scientific">Purpureocillium lilacinum</name>
    <name type="common">Paecilomyces lilacinus</name>
    <dbReference type="NCBI Taxonomy" id="33203"/>
    <lineage>
        <taxon>Eukaryota</taxon>
        <taxon>Fungi</taxon>
        <taxon>Dikarya</taxon>
        <taxon>Ascomycota</taxon>
        <taxon>Pezizomycotina</taxon>
        <taxon>Sordariomycetes</taxon>
        <taxon>Hypocreomycetidae</taxon>
        <taxon>Hypocreales</taxon>
        <taxon>Ophiocordycipitaceae</taxon>
        <taxon>Purpureocillium</taxon>
    </lineage>
</organism>
<sequence>MLMCRQGPPKPTKRKRCIWWWSSGSLVPADDSANDRVIRALALPILVLRFWLREAQARAHHVQGTAAPWPGWASPLRQRAPEAATSIRYGSGRGLMHLRQQSFEVGLCA</sequence>
<dbReference type="EMBL" id="LSBI01000007">
    <property type="protein sequence ID" value="OAQ85769.1"/>
    <property type="molecule type" value="Genomic_DNA"/>
</dbReference>
<dbReference type="AlphaFoldDB" id="A0A179GH90"/>
<evidence type="ECO:0000313" key="3">
    <source>
        <dbReference type="Proteomes" id="UP000078240"/>
    </source>
</evidence>
<proteinExistence type="predicted"/>
<dbReference type="Proteomes" id="UP000078240">
    <property type="component" value="Unassembled WGS sequence"/>
</dbReference>
<evidence type="ECO:0000313" key="1">
    <source>
        <dbReference type="EMBL" id="OAQ77215.1"/>
    </source>
</evidence>
<dbReference type="EMBL" id="LSBH01000006">
    <property type="protein sequence ID" value="OAQ77215.1"/>
    <property type="molecule type" value="Genomic_DNA"/>
</dbReference>
<name>A0A179GH90_PURLI</name>
<gene>
    <name evidence="1" type="ORF">VFPBJ_07687</name>
    <name evidence="2" type="ORF">VFPFJ_08158</name>
</gene>
<accession>A0A179GH90</accession>
<dbReference type="Proteomes" id="UP000078340">
    <property type="component" value="Unassembled WGS sequence"/>
</dbReference>